<proteinExistence type="predicted"/>
<feature type="region of interest" description="Disordered" evidence="1">
    <location>
        <begin position="1"/>
        <end position="24"/>
    </location>
</feature>
<reference evidence="2" key="2">
    <citation type="submission" date="2020-11" db="EMBL/GenBank/DDBJ databases">
        <authorList>
            <person name="McCartney M.A."/>
            <person name="Auch B."/>
            <person name="Kono T."/>
            <person name="Mallez S."/>
            <person name="Becker A."/>
            <person name="Gohl D.M."/>
            <person name="Silverstein K.A.T."/>
            <person name="Koren S."/>
            <person name="Bechman K.B."/>
            <person name="Herman A."/>
            <person name="Abrahante J.E."/>
            <person name="Garbe J."/>
        </authorList>
    </citation>
    <scope>NUCLEOTIDE SEQUENCE</scope>
    <source>
        <strain evidence="2">Duluth1</strain>
        <tissue evidence="2">Whole animal</tissue>
    </source>
</reference>
<reference evidence="2" key="1">
    <citation type="journal article" date="2019" name="bioRxiv">
        <title>The Genome of the Zebra Mussel, Dreissena polymorpha: A Resource for Invasive Species Research.</title>
        <authorList>
            <person name="McCartney M.A."/>
            <person name="Auch B."/>
            <person name="Kono T."/>
            <person name="Mallez S."/>
            <person name="Zhang Y."/>
            <person name="Obille A."/>
            <person name="Becker A."/>
            <person name="Abrahante J.E."/>
            <person name="Garbe J."/>
            <person name="Badalamenti J.P."/>
            <person name="Herman A."/>
            <person name="Mangelson H."/>
            <person name="Liachko I."/>
            <person name="Sullivan S."/>
            <person name="Sone E.D."/>
            <person name="Koren S."/>
            <person name="Silverstein K.A.T."/>
            <person name="Beckman K.B."/>
            <person name="Gohl D.M."/>
        </authorList>
    </citation>
    <scope>NUCLEOTIDE SEQUENCE</scope>
    <source>
        <strain evidence="2">Duluth1</strain>
        <tissue evidence="2">Whole animal</tissue>
    </source>
</reference>
<evidence type="ECO:0000256" key="1">
    <source>
        <dbReference type="SAM" id="MobiDB-lite"/>
    </source>
</evidence>
<evidence type="ECO:0000313" key="3">
    <source>
        <dbReference type="Proteomes" id="UP000828390"/>
    </source>
</evidence>
<sequence length="73" mass="8382">MSNQNQSLSLGHTSESQIADQSRNKTLQALTPVLLQRPHSAEPVFPQRPMLQIRFYDNGHRDQGETRLVWRLG</sequence>
<organism evidence="2 3">
    <name type="scientific">Dreissena polymorpha</name>
    <name type="common">Zebra mussel</name>
    <name type="synonym">Mytilus polymorpha</name>
    <dbReference type="NCBI Taxonomy" id="45954"/>
    <lineage>
        <taxon>Eukaryota</taxon>
        <taxon>Metazoa</taxon>
        <taxon>Spiralia</taxon>
        <taxon>Lophotrochozoa</taxon>
        <taxon>Mollusca</taxon>
        <taxon>Bivalvia</taxon>
        <taxon>Autobranchia</taxon>
        <taxon>Heteroconchia</taxon>
        <taxon>Euheterodonta</taxon>
        <taxon>Imparidentia</taxon>
        <taxon>Neoheterodontei</taxon>
        <taxon>Myida</taxon>
        <taxon>Dreissenoidea</taxon>
        <taxon>Dreissenidae</taxon>
        <taxon>Dreissena</taxon>
    </lineage>
</organism>
<dbReference type="EMBL" id="JAIWYP010000010">
    <property type="protein sequence ID" value="KAH3751574.1"/>
    <property type="molecule type" value="Genomic_DNA"/>
</dbReference>
<name>A0A9D4DLR7_DREPO</name>
<dbReference type="AlphaFoldDB" id="A0A9D4DLR7"/>
<accession>A0A9D4DLR7</accession>
<gene>
    <name evidence="2" type="ORF">DPMN_186141</name>
</gene>
<comment type="caution">
    <text evidence="2">The sequence shown here is derived from an EMBL/GenBank/DDBJ whole genome shotgun (WGS) entry which is preliminary data.</text>
</comment>
<dbReference type="Proteomes" id="UP000828390">
    <property type="component" value="Unassembled WGS sequence"/>
</dbReference>
<evidence type="ECO:0000313" key="2">
    <source>
        <dbReference type="EMBL" id="KAH3751574.1"/>
    </source>
</evidence>
<protein>
    <submittedName>
        <fullName evidence="2">Uncharacterized protein</fullName>
    </submittedName>
</protein>
<keyword evidence="3" id="KW-1185">Reference proteome</keyword>